<dbReference type="STRING" id="375760.SAMN04488073_2976"/>
<proteinExistence type="predicted"/>
<reference evidence="2" key="1">
    <citation type="submission" date="2016-10" db="EMBL/GenBank/DDBJ databases">
        <authorList>
            <person name="Varghese N."/>
            <person name="Submissions S."/>
        </authorList>
    </citation>
    <scope>NUCLEOTIDE SEQUENCE [LARGE SCALE GENOMIC DNA]</scope>
    <source>
        <strain evidence="2">CGMCC 1.6294</strain>
    </source>
</reference>
<accession>A0A1I6HSU8</accession>
<evidence type="ECO:0000313" key="2">
    <source>
        <dbReference type="Proteomes" id="UP000199290"/>
    </source>
</evidence>
<sequence>MSIQDHPRYGPNPVYIFFEAYIQDVIGYLPEDKSASIQSMNIQRVFDTQASDWRAVVKETLHLSDTIDVAILDLWYRNREHFTSESGEYDPVWFSQIFTDEYMKEGSTVDVWPEGALAAAKNRIAQAKSSESK</sequence>
<keyword evidence="2" id="KW-1185">Reference proteome</keyword>
<dbReference type="AlphaFoldDB" id="A0A1I6HSU8"/>
<dbReference type="RefSeq" id="WP_091991923.1">
    <property type="nucleotide sequence ID" value="NZ_FOYV01000003.1"/>
</dbReference>
<organism evidence="1 2">
    <name type="scientific">Marinobacter gudaonensis</name>
    <dbReference type="NCBI Taxonomy" id="375760"/>
    <lineage>
        <taxon>Bacteria</taxon>
        <taxon>Pseudomonadati</taxon>
        <taxon>Pseudomonadota</taxon>
        <taxon>Gammaproteobacteria</taxon>
        <taxon>Pseudomonadales</taxon>
        <taxon>Marinobacteraceae</taxon>
        <taxon>Marinobacter</taxon>
    </lineage>
</organism>
<gene>
    <name evidence="1" type="ORF">SAMN04488073_2976</name>
</gene>
<evidence type="ECO:0000313" key="1">
    <source>
        <dbReference type="EMBL" id="SFR57526.1"/>
    </source>
</evidence>
<dbReference type="EMBL" id="FOYV01000003">
    <property type="protein sequence ID" value="SFR57526.1"/>
    <property type="molecule type" value="Genomic_DNA"/>
</dbReference>
<protein>
    <submittedName>
        <fullName evidence="1">Uncharacterized protein</fullName>
    </submittedName>
</protein>
<name>A0A1I6HSU8_9GAMM</name>
<dbReference type="OrthoDB" id="1433614at2"/>
<dbReference type="Proteomes" id="UP000199290">
    <property type="component" value="Unassembled WGS sequence"/>
</dbReference>